<protein>
    <submittedName>
        <fullName evidence="1">Uncharacterized protein</fullName>
    </submittedName>
</protein>
<evidence type="ECO:0000313" key="2">
    <source>
        <dbReference type="Proteomes" id="UP001184230"/>
    </source>
</evidence>
<dbReference type="EMBL" id="JAVDRF010000007">
    <property type="protein sequence ID" value="MDR6537699.1"/>
    <property type="molecule type" value="Genomic_DNA"/>
</dbReference>
<comment type="caution">
    <text evidence="1">The sequence shown here is derived from an EMBL/GenBank/DDBJ whole genome shotgun (WGS) entry which is preliminary data.</text>
</comment>
<dbReference type="Proteomes" id="UP001184230">
    <property type="component" value="Unassembled WGS sequence"/>
</dbReference>
<reference evidence="1 2" key="1">
    <citation type="submission" date="2023-07" db="EMBL/GenBank/DDBJ databases">
        <title>Sorghum-associated microbial communities from plants grown in Nebraska, USA.</title>
        <authorList>
            <person name="Schachtman D."/>
        </authorList>
    </citation>
    <scope>NUCLEOTIDE SEQUENCE [LARGE SCALE GENOMIC DNA]</scope>
    <source>
        <strain evidence="1 2">DS1781</strain>
    </source>
</reference>
<accession>A0ABU1NGW7</accession>
<proteinExistence type="predicted"/>
<sequence length="77" mass="8744">MTLCFYTAKMACLPEKNQRRSVMHPLHPAACAPAQRSHLFLIPPPLPRRAPSLPTPAVDPRTQAARVIAITRRHWWP</sequence>
<evidence type="ECO:0000313" key="1">
    <source>
        <dbReference type="EMBL" id="MDR6537699.1"/>
    </source>
</evidence>
<organism evidence="1 2">
    <name type="scientific">Variovorax soli</name>
    <dbReference type="NCBI Taxonomy" id="376815"/>
    <lineage>
        <taxon>Bacteria</taxon>
        <taxon>Pseudomonadati</taxon>
        <taxon>Pseudomonadota</taxon>
        <taxon>Betaproteobacteria</taxon>
        <taxon>Burkholderiales</taxon>
        <taxon>Comamonadaceae</taxon>
        <taxon>Variovorax</taxon>
    </lineage>
</organism>
<gene>
    <name evidence="1" type="ORF">J2739_003480</name>
</gene>
<name>A0ABU1NGW7_9BURK</name>
<keyword evidence="2" id="KW-1185">Reference proteome</keyword>